<feature type="compositionally biased region" description="Basic and acidic residues" evidence="1">
    <location>
        <begin position="72"/>
        <end position="81"/>
    </location>
</feature>
<comment type="caution">
    <text evidence="2">The sequence shown here is derived from an EMBL/GenBank/DDBJ whole genome shotgun (WGS) entry which is preliminary data.</text>
</comment>
<evidence type="ECO:0000313" key="2">
    <source>
        <dbReference type="EMBL" id="CAK7265319.1"/>
    </source>
</evidence>
<feature type="compositionally biased region" description="Basic and acidic residues" evidence="1">
    <location>
        <begin position="36"/>
        <end position="64"/>
    </location>
</feature>
<keyword evidence="3" id="KW-1185">Reference proteome</keyword>
<accession>A0ABP0DBW1</accession>
<evidence type="ECO:0000313" key="3">
    <source>
        <dbReference type="Proteomes" id="UP001642501"/>
    </source>
</evidence>
<protein>
    <recommendedName>
        <fullName evidence="4">Protein FAM32A</fullName>
    </recommendedName>
</protein>
<organism evidence="2 3">
    <name type="scientific">Sporothrix epigloea</name>
    <dbReference type="NCBI Taxonomy" id="1892477"/>
    <lineage>
        <taxon>Eukaryota</taxon>
        <taxon>Fungi</taxon>
        <taxon>Dikarya</taxon>
        <taxon>Ascomycota</taxon>
        <taxon>Pezizomycotina</taxon>
        <taxon>Sordariomycetes</taxon>
        <taxon>Sordariomycetidae</taxon>
        <taxon>Ophiostomatales</taxon>
        <taxon>Ophiostomataceae</taxon>
        <taxon>Sporothrix</taxon>
    </lineage>
</organism>
<gene>
    <name evidence="2" type="ORF">SEPCBS57363_001521</name>
</gene>
<name>A0ABP0DBW1_9PEZI</name>
<feature type="region of interest" description="Disordered" evidence="1">
    <location>
        <begin position="1"/>
        <end position="106"/>
    </location>
</feature>
<dbReference type="Pfam" id="PF08555">
    <property type="entry name" value="FAM32A"/>
    <property type="match status" value="1"/>
</dbReference>
<evidence type="ECO:0000256" key="1">
    <source>
        <dbReference type="SAM" id="MobiDB-lite"/>
    </source>
</evidence>
<dbReference type="EMBL" id="CAWUOM010000016">
    <property type="protein sequence ID" value="CAK7265319.1"/>
    <property type="molecule type" value="Genomic_DNA"/>
</dbReference>
<proteinExistence type="predicted"/>
<feature type="compositionally biased region" description="Acidic residues" evidence="1">
    <location>
        <begin position="82"/>
        <end position="92"/>
    </location>
</feature>
<feature type="compositionally biased region" description="Basic residues" evidence="1">
    <location>
        <begin position="22"/>
        <end position="35"/>
    </location>
</feature>
<dbReference type="PANTHER" id="PTHR13282:SF6">
    <property type="entry name" value="PROTEIN FAM32A"/>
    <property type="match status" value="1"/>
</dbReference>
<evidence type="ECO:0008006" key="4">
    <source>
        <dbReference type="Google" id="ProtNLM"/>
    </source>
</evidence>
<reference evidence="2 3" key="1">
    <citation type="submission" date="2024-01" db="EMBL/GenBank/DDBJ databases">
        <authorList>
            <person name="Allen C."/>
            <person name="Tagirdzhanova G."/>
        </authorList>
    </citation>
    <scope>NUCLEOTIDE SEQUENCE [LARGE SCALE GENOMIC DNA]</scope>
    <source>
        <strain evidence="2 3">CBS 573.63</strain>
    </source>
</reference>
<feature type="compositionally biased region" description="Basic and acidic residues" evidence="1">
    <location>
        <begin position="93"/>
        <end position="106"/>
    </location>
</feature>
<dbReference type="InterPro" id="IPR013865">
    <property type="entry name" value="FAM32A"/>
</dbReference>
<sequence>MPSDEYASISGGALRLKGAKVEKHKSKKHKKRSRDKGRVGSDHDDRARRAGDELARRGEDSSDRKAKKHRTKGNESEGLYEKDDDSNDLDNLEDIKNDPYARMTPAERRFAEAQDKKIRNLMHASPEEARAARPELFKSHKERLADLNTYLSRLSEHNDMPKIGPG</sequence>
<dbReference type="PANTHER" id="PTHR13282">
    <property type="entry name" value="PROTEIN FAM32A"/>
    <property type="match status" value="1"/>
</dbReference>
<dbReference type="Proteomes" id="UP001642501">
    <property type="component" value="Unassembled WGS sequence"/>
</dbReference>